<dbReference type="InterPro" id="IPR043519">
    <property type="entry name" value="NT_sf"/>
</dbReference>
<dbReference type="Gene3D" id="3.30.460.10">
    <property type="entry name" value="Beta Polymerase, domain 2"/>
    <property type="match status" value="1"/>
</dbReference>
<organism evidence="2 3">
    <name type="scientific">Intrasporangium oryzae NRRL B-24470</name>
    <dbReference type="NCBI Taxonomy" id="1386089"/>
    <lineage>
        <taxon>Bacteria</taxon>
        <taxon>Bacillati</taxon>
        <taxon>Actinomycetota</taxon>
        <taxon>Actinomycetes</taxon>
        <taxon>Micrococcales</taxon>
        <taxon>Intrasporangiaceae</taxon>
        <taxon>Intrasporangium</taxon>
    </lineage>
</organism>
<feature type="domain" description="Polymerase nucleotidyl transferase" evidence="1">
    <location>
        <begin position="28"/>
        <end position="68"/>
    </location>
</feature>
<dbReference type="eggNOG" id="COG1708">
    <property type="taxonomic scope" value="Bacteria"/>
</dbReference>
<dbReference type="SUPFAM" id="SSF81301">
    <property type="entry name" value="Nucleotidyltransferase"/>
    <property type="match status" value="1"/>
</dbReference>
<dbReference type="Proteomes" id="UP000019489">
    <property type="component" value="Unassembled WGS sequence"/>
</dbReference>
<dbReference type="EMBL" id="AWSA01000044">
    <property type="protein sequence ID" value="EWT00397.1"/>
    <property type="molecule type" value="Genomic_DNA"/>
</dbReference>
<sequence length="269" mass="29439">MADEGMTGSIPHEQPGGLPAAAQAALDEILGREDPQIVGVVLSGSAARGMATRWSDVDVFVVRDAPADTTVLRSAAVDEVPVSLAELERPETFGTDGYWYRWSFAWARVLRDDTGGRVSAAVHRQAILTPTEQDAVLGARLDGYVNLVYRALKADREGRETGRRLDAAESVPWLLDVVFALGGRVRPYNKYLAWELREHPLAVPEWSADVLVPQLEALLDGDPAALREVFASVERECRRRDAALGRDDLSTTIDAWGPDLDLLRGAGRR</sequence>
<dbReference type="InterPro" id="IPR002934">
    <property type="entry name" value="Polymerase_NTP_transf_dom"/>
</dbReference>
<proteinExistence type="predicted"/>
<reference evidence="2 3" key="1">
    <citation type="submission" date="2013-08" db="EMBL/GenBank/DDBJ databases">
        <title>Intrasporangium oryzae NRRL B-24470.</title>
        <authorList>
            <person name="Liu H."/>
            <person name="Wang G."/>
        </authorList>
    </citation>
    <scope>NUCLEOTIDE SEQUENCE [LARGE SCALE GENOMIC DNA]</scope>
    <source>
        <strain evidence="2 3">NRRL B-24470</strain>
    </source>
</reference>
<comment type="caution">
    <text evidence="2">The sequence shown here is derived from an EMBL/GenBank/DDBJ whole genome shotgun (WGS) entry which is preliminary data.</text>
</comment>
<keyword evidence="3" id="KW-1185">Reference proteome</keyword>
<dbReference type="GO" id="GO:0016779">
    <property type="term" value="F:nucleotidyltransferase activity"/>
    <property type="evidence" value="ECO:0007669"/>
    <property type="project" value="InterPro"/>
</dbReference>
<name>W9G509_9MICO</name>
<evidence type="ECO:0000259" key="1">
    <source>
        <dbReference type="Pfam" id="PF01909"/>
    </source>
</evidence>
<dbReference type="RefSeq" id="WP_051510828.1">
    <property type="nucleotide sequence ID" value="NZ_AWSA01000044.1"/>
</dbReference>
<evidence type="ECO:0000313" key="2">
    <source>
        <dbReference type="EMBL" id="EWT00397.1"/>
    </source>
</evidence>
<dbReference type="AlphaFoldDB" id="W9G509"/>
<dbReference type="STRING" id="1386089.N865_15870"/>
<accession>W9G509</accession>
<protein>
    <recommendedName>
        <fullName evidence="1">Polymerase nucleotidyl transferase domain-containing protein</fullName>
    </recommendedName>
</protein>
<gene>
    <name evidence="2" type="ORF">N865_15870</name>
</gene>
<dbReference type="Pfam" id="PF01909">
    <property type="entry name" value="NTP_transf_2"/>
    <property type="match status" value="1"/>
</dbReference>
<dbReference type="CDD" id="cd05403">
    <property type="entry name" value="NT_KNTase_like"/>
    <property type="match status" value="1"/>
</dbReference>
<evidence type="ECO:0000313" key="3">
    <source>
        <dbReference type="Proteomes" id="UP000019489"/>
    </source>
</evidence>